<evidence type="ECO:0000256" key="3">
    <source>
        <dbReference type="ARBA" id="ARBA00022679"/>
    </source>
</evidence>
<evidence type="ECO:0000256" key="4">
    <source>
        <dbReference type="SAM" id="MobiDB-lite"/>
    </source>
</evidence>
<gene>
    <name evidence="6" type="ORF">ABN611_19915</name>
</gene>
<organism evidence="6">
    <name type="scientific">Kribbella sp. HUAS MG21</name>
    <dbReference type="NCBI Taxonomy" id="3160966"/>
    <lineage>
        <taxon>Bacteria</taxon>
        <taxon>Bacillati</taxon>
        <taxon>Actinomycetota</taxon>
        <taxon>Actinomycetes</taxon>
        <taxon>Propionibacteriales</taxon>
        <taxon>Kribbellaceae</taxon>
        <taxon>Kribbella</taxon>
    </lineage>
</organism>
<dbReference type="GO" id="GO:0032259">
    <property type="term" value="P:methylation"/>
    <property type="evidence" value="ECO:0007669"/>
    <property type="project" value="UniProtKB-KW"/>
</dbReference>
<dbReference type="PANTHER" id="PTHR44942">
    <property type="entry name" value="METHYLTRANSF_11 DOMAIN-CONTAINING PROTEIN"/>
    <property type="match status" value="1"/>
</dbReference>
<dbReference type="CDD" id="cd02440">
    <property type="entry name" value="AdoMet_MTases"/>
    <property type="match status" value="1"/>
</dbReference>
<dbReference type="RefSeq" id="WP_350281404.1">
    <property type="nucleotide sequence ID" value="NZ_CP158165.1"/>
</dbReference>
<reference evidence="6" key="1">
    <citation type="submission" date="2024-06" db="EMBL/GenBank/DDBJ databases">
        <title>Kribbella sp. strain HUAS MG21 genome sequences.</title>
        <authorList>
            <person name="Mo P."/>
        </authorList>
    </citation>
    <scope>NUCLEOTIDE SEQUENCE</scope>
    <source>
        <strain evidence="6">HUAS MG21</strain>
    </source>
</reference>
<evidence type="ECO:0000313" key="6">
    <source>
        <dbReference type="EMBL" id="XBV28653.1"/>
    </source>
</evidence>
<dbReference type="InterPro" id="IPR029063">
    <property type="entry name" value="SAM-dependent_MTases_sf"/>
</dbReference>
<proteinExistence type="inferred from homology"/>
<dbReference type="EMBL" id="CP158165">
    <property type="protein sequence ID" value="XBV28653.1"/>
    <property type="molecule type" value="Genomic_DNA"/>
</dbReference>
<feature type="domain" description="Methyltransferase type 11" evidence="5">
    <location>
        <begin position="42"/>
        <end position="131"/>
    </location>
</feature>
<sequence>MVVRALSFGTVAEAYERFRPGYPAEVLDLVVAYAGRPIRTALEIGAGTGKATRLFAQAGIEVTATDPDAAMLAELRKHVPAHVTTVQAAFEDLPLDTSYDLVYSAAALHWTNPEGRWDRMAALVRPGGVFASFAAPTQLADPDLQQAVRAARAPYLEDDGVPSPDGTPADRPMQWPGTELQQSDWFTDVRQAVIERRLTISAQDYIGHLSTVSAYVMLNPTDRDEAFRRILQVLPGTVELDAQLHAHLARRGH</sequence>
<dbReference type="GO" id="GO:0008757">
    <property type="term" value="F:S-adenosylmethionine-dependent methyltransferase activity"/>
    <property type="evidence" value="ECO:0007669"/>
    <property type="project" value="InterPro"/>
</dbReference>
<dbReference type="SUPFAM" id="SSF53335">
    <property type="entry name" value="S-adenosyl-L-methionine-dependent methyltransferases"/>
    <property type="match status" value="1"/>
</dbReference>
<dbReference type="InterPro" id="IPR051052">
    <property type="entry name" value="Diverse_substrate_MTase"/>
</dbReference>
<evidence type="ECO:0000259" key="5">
    <source>
        <dbReference type="Pfam" id="PF08241"/>
    </source>
</evidence>
<protein>
    <submittedName>
        <fullName evidence="6">Class I SAM-dependent methyltransferase</fullName>
    </submittedName>
</protein>
<evidence type="ECO:0000256" key="2">
    <source>
        <dbReference type="ARBA" id="ARBA00022603"/>
    </source>
</evidence>
<dbReference type="Gene3D" id="3.40.50.150">
    <property type="entry name" value="Vaccinia Virus protein VP39"/>
    <property type="match status" value="1"/>
</dbReference>
<evidence type="ECO:0000256" key="1">
    <source>
        <dbReference type="ARBA" id="ARBA00008361"/>
    </source>
</evidence>
<dbReference type="InterPro" id="IPR013216">
    <property type="entry name" value="Methyltransf_11"/>
</dbReference>
<keyword evidence="2 6" id="KW-0489">Methyltransferase</keyword>
<dbReference type="AlphaFoldDB" id="A0AAU7TPJ8"/>
<feature type="region of interest" description="Disordered" evidence="4">
    <location>
        <begin position="156"/>
        <end position="177"/>
    </location>
</feature>
<accession>A0AAU7TPJ8</accession>
<dbReference type="PANTHER" id="PTHR44942:SF4">
    <property type="entry name" value="METHYLTRANSFERASE TYPE 11 DOMAIN-CONTAINING PROTEIN"/>
    <property type="match status" value="1"/>
</dbReference>
<dbReference type="Pfam" id="PF08241">
    <property type="entry name" value="Methyltransf_11"/>
    <property type="match status" value="1"/>
</dbReference>
<name>A0AAU7TPJ8_9ACTN</name>
<comment type="similarity">
    <text evidence="1">Belongs to the methyltransferase superfamily.</text>
</comment>
<keyword evidence="3" id="KW-0808">Transferase</keyword>